<proteinExistence type="predicted"/>
<evidence type="ECO:0000313" key="2">
    <source>
        <dbReference type="EMBL" id="RSH86031.1"/>
    </source>
</evidence>
<feature type="compositionally biased region" description="Low complexity" evidence="1">
    <location>
        <begin position="15"/>
        <end position="40"/>
    </location>
</feature>
<feature type="region of interest" description="Disordered" evidence="1">
    <location>
        <begin position="1"/>
        <end position="72"/>
    </location>
</feature>
<comment type="caution">
    <text evidence="2">The sequence shown here is derived from an EMBL/GenBank/DDBJ whole genome shotgun (WGS) entry which is preliminary data.</text>
</comment>
<gene>
    <name evidence="2" type="ORF">EHS24_004230</name>
</gene>
<protein>
    <submittedName>
        <fullName evidence="2">Uncharacterized protein</fullName>
    </submittedName>
</protein>
<dbReference type="RefSeq" id="XP_028478816.1">
    <property type="nucleotide sequence ID" value="XM_028619844.1"/>
</dbReference>
<keyword evidence="3" id="KW-1185">Reference proteome</keyword>
<dbReference type="Proteomes" id="UP000279236">
    <property type="component" value="Unassembled WGS sequence"/>
</dbReference>
<evidence type="ECO:0000256" key="1">
    <source>
        <dbReference type="SAM" id="MobiDB-lite"/>
    </source>
</evidence>
<sequence length="524" mass="57272">MDRRSTRSGAPADNSTSGSSSTSRGSSSTPITRSTSSGDPSPCPAPVPSPLPSGAKVSDIGDQSDEDGGEGELAEAYDEVEAIEEAIFIIGRRQTLEEKLASVLVWDKLRCAKKNVPYEPRTTMSDLHFGPFAAICVDEASLGASAIRAKLTSWLLEGGVAPYHTDDIVDAASGVPEHIQKLRNYLARTRILAPSIDLRDQMKAGDDGDIGDLPLHTPDNVQAAMLDHLARFFNNEDGTGPRHEEIGTIAVLLNHLHAIQAAVSRGAVVGEQRRRWVNDVTTFRSMGEAYVWKATLPEPDITEVIRGYHLRPPNAAVQQAMEVLKRDAPSRFIVVEAEVRQRRPDAPRMPVNQDGVPTLFFLQHTTENLARFLLCVLLRWLLECNYLFAPDLALDILGVFVHLAHNTLLYGYDRRPGLVNTVDPTTGLPSNHGGLLGRPGRMTYTGHEAMDVVPVPDDCRFLRGNAGTLQAFVDDLATKGIDTFEGVVLGLFRPSPLMVELWARNKVTSDQAVWCDPHLIASLE</sequence>
<accession>A0A427Y4M0</accession>
<dbReference type="AlphaFoldDB" id="A0A427Y4M0"/>
<reference evidence="2 3" key="1">
    <citation type="submission" date="2018-11" db="EMBL/GenBank/DDBJ databases">
        <title>Genome sequence of Apiotrichum porosum DSM 27194.</title>
        <authorList>
            <person name="Aliyu H."/>
            <person name="Gorte O."/>
            <person name="Ochsenreither K."/>
        </authorList>
    </citation>
    <scope>NUCLEOTIDE SEQUENCE [LARGE SCALE GENOMIC DNA]</scope>
    <source>
        <strain evidence="2 3">DSM 27194</strain>
    </source>
</reference>
<dbReference type="EMBL" id="RSCE01000002">
    <property type="protein sequence ID" value="RSH86031.1"/>
    <property type="molecule type" value="Genomic_DNA"/>
</dbReference>
<dbReference type="GeneID" id="39588773"/>
<organism evidence="2 3">
    <name type="scientific">Apiotrichum porosum</name>
    <dbReference type="NCBI Taxonomy" id="105984"/>
    <lineage>
        <taxon>Eukaryota</taxon>
        <taxon>Fungi</taxon>
        <taxon>Dikarya</taxon>
        <taxon>Basidiomycota</taxon>
        <taxon>Agaricomycotina</taxon>
        <taxon>Tremellomycetes</taxon>
        <taxon>Trichosporonales</taxon>
        <taxon>Trichosporonaceae</taxon>
        <taxon>Apiotrichum</taxon>
    </lineage>
</organism>
<feature type="compositionally biased region" description="Acidic residues" evidence="1">
    <location>
        <begin position="62"/>
        <end position="72"/>
    </location>
</feature>
<feature type="compositionally biased region" description="Pro residues" evidence="1">
    <location>
        <begin position="41"/>
        <end position="51"/>
    </location>
</feature>
<name>A0A427Y4M0_9TREE</name>
<evidence type="ECO:0000313" key="3">
    <source>
        <dbReference type="Proteomes" id="UP000279236"/>
    </source>
</evidence>